<dbReference type="eggNOG" id="COG4545">
    <property type="taxonomic scope" value="Bacteria"/>
</dbReference>
<comment type="caution">
    <text evidence="1">The sequence shown here is derived from an EMBL/GenBank/DDBJ whole genome shotgun (WGS) entry which is preliminary data.</text>
</comment>
<protein>
    <submittedName>
        <fullName evidence="1">Uncharacterized protein</fullName>
    </submittedName>
</protein>
<dbReference type="Proteomes" id="UP000005990">
    <property type="component" value="Unassembled WGS sequence"/>
</dbReference>
<proteinExistence type="predicted"/>
<accession>E4KQA1</accession>
<gene>
    <name evidence="1" type="ORF">HMPREF9257_1701</name>
</gene>
<evidence type="ECO:0000313" key="1">
    <source>
        <dbReference type="EMBL" id="EFR30919.1"/>
    </source>
</evidence>
<organism evidence="1 2">
    <name type="scientific">Eremococcus coleocola ACS-139-V-Col8</name>
    <dbReference type="NCBI Taxonomy" id="908337"/>
    <lineage>
        <taxon>Bacteria</taxon>
        <taxon>Bacillati</taxon>
        <taxon>Bacillota</taxon>
        <taxon>Bacilli</taxon>
        <taxon>Lactobacillales</taxon>
        <taxon>Aerococcaceae</taxon>
        <taxon>Eremococcus</taxon>
    </lineage>
</organism>
<name>E4KQA1_9LACT</name>
<dbReference type="PROSITE" id="PS51354">
    <property type="entry name" value="GLUTAREDOXIN_2"/>
    <property type="match status" value="1"/>
</dbReference>
<dbReference type="AlphaFoldDB" id="E4KQA1"/>
<evidence type="ECO:0000313" key="2">
    <source>
        <dbReference type="Proteomes" id="UP000005990"/>
    </source>
</evidence>
<dbReference type="RefSeq" id="WP_006418705.1">
    <property type="nucleotide sequence ID" value="NZ_AENN01000016.1"/>
</dbReference>
<reference evidence="1 2" key="1">
    <citation type="submission" date="2010-10" db="EMBL/GenBank/DDBJ databases">
        <authorList>
            <person name="Durkin A.S."/>
            <person name="Madupu R."/>
            <person name="Torralba M."/>
            <person name="Gillis M."/>
            <person name="Methe B."/>
            <person name="Sutton G."/>
            <person name="Nelson K.E."/>
        </authorList>
    </citation>
    <scope>NUCLEOTIDE SEQUENCE [LARGE SCALE GENOMIC DNA]</scope>
    <source>
        <strain evidence="1 2">ACS-139-V-Col8</strain>
    </source>
</reference>
<keyword evidence="2" id="KW-1185">Reference proteome</keyword>
<sequence length="96" mass="10889">MAFQLYYSDVCPDTPAFVEKLKELQVDYQAFNINESIPNLKSFLNHRDHEAAFQARKNLGQVGVPALQVSETDFLFTIDELNAYFGGDTHVSTSRD</sequence>
<dbReference type="OrthoDB" id="5679012at2"/>
<dbReference type="EMBL" id="AENN01000016">
    <property type="protein sequence ID" value="EFR30919.1"/>
    <property type="molecule type" value="Genomic_DNA"/>
</dbReference>
<dbReference type="STRING" id="908337.HMPREF9257_1701"/>